<dbReference type="Proteomes" id="UP000323425">
    <property type="component" value="Unassembled WGS sequence"/>
</dbReference>
<evidence type="ECO:0000313" key="1">
    <source>
        <dbReference type="EMBL" id="KAA8562133.1"/>
    </source>
</evidence>
<accession>A0A5M9J150</accession>
<evidence type="ECO:0000313" key="2">
    <source>
        <dbReference type="Proteomes" id="UP000323425"/>
    </source>
</evidence>
<reference evidence="1 2" key="1">
    <citation type="journal article" date="2018" name="Plant Biotechnol. Rep.">
        <title>Diversity and antifungal activity of endophytic bacteria associated with Panax ginseng seedlings.</title>
        <authorList>
            <person name="Park J.M."/>
            <person name="Hong C.E."/>
            <person name="Jo S.H."/>
        </authorList>
    </citation>
    <scope>NUCLEOTIDE SEQUENCE [LARGE SCALE GENOMIC DNA]</scope>
    <source>
        <strain evidence="1 2">PgKB38</strain>
    </source>
</reference>
<organism evidence="1 2">
    <name type="scientific">Pseudomonas extremaustralis</name>
    <dbReference type="NCBI Taxonomy" id="359110"/>
    <lineage>
        <taxon>Bacteria</taxon>
        <taxon>Pseudomonadati</taxon>
        <taxon>Pseudomonadota</taxon>
        <taxon>Gammaproteobacteria</taxon>
        <taxon>Pseudomonadales</taxon>
        <taxon>Pseudomonadaceae</taxon>
        <taxon>Pseudomonas</taxon>
    </lineage>
</organism>
<name>A0A5M9J150_9PSED</name>
<dbReference type="EMBL" id="VTFH01000001">
    <property type="protein sequence ID" value="KAA8562133.1"/>
    <property type="molecule type" value="Genomic_DNA"/>
</dbReference>
<proteinExistence type="predicted"/>
<sequence>MSNDQGMHMSKMTQRLNINEQISYLKVGIELGIFSVSDAAQWADDQIAKQEDPAYELIELSLMSDSNRYEIADQLVRIGAPSLNPAEVLPCLLAKAHKRLLNEPDFGRILAEGLYRSWSASIYDFPEILSPCGYFDDAYSLAENGVYGTTDQITRELLEFTSRFQNCAELFSG</sequence>
<comment type="caution">
    <text evidence="1">The sequence shown here is derived from an EMBL/GenBank/DDBJ whole genome shotgun (WGS) entry which is preliminary data.</text>
</comment>
<dbReference type="AlphaFoldDB" id="A0A5M9J150"/>
<protein>
    <submittedName>
        <fullName evidence="1">Uncharacterized protein</fullName>
    </submittedName>
</protein>
<gene>
    <name evidence="1" type="ORF">FX985_02199</name>
</gene>
<dbReference type="RefSeq" id="WP_150293660.1">
    <property type="nucleotide sequence ID" value="NZ_VTFH01000001.1"/>
</dbReference>